<sequence>MQSTNRAEAERLMGITEKLLQNKDLKGCRDFTLLAQEIEPLLDGSDQILAIVGILIASDKKSTTKSTGTLSSSLTLVVMKMTSSNVNARLLFSDHTCKSVYDNQLFVYSKVDLMPSNNNSNSNSNLRDKISAVEIPITSLPLVIHGKEAYYYCWSYFPMGFATMNSDTAKTLIVPNTMPTMFLINAKEWLTTGDVPSGGSV</sequence>
<evidence type="ECO:0000313" key="2">
    <source>
        <dbReference type="Proteomes" id="UP001151760"/>
    </source>
</evidence>
<organism evidence="1 2">
    <name type="scientific">Tanacetum coccineum</name>
    <dbReference type="NCBI Taxonomy" id="301880"/>
    <lineage>
        <taxon>Eukaryota</taxon>
        <taxon>Viridiplantae</taxon>
        <taxon>Streptophyta</taxon>
        <taxon>Embryophyta</taxon>
        <taxon>Tracheophyta</taxon>
        <taxon>Spermatophyta</taxon>
        <taxon>Magnoliopsida</taxon>
        <taxon>eudicotyledons</taxon>
        <taxon>Gunneridae</taxon>
        <taxon>Pentapetalae</taxon>
        <taxon>asterids</taxon>
        <taxon>campanulids</taxon>
        <taxon>Asterales</taxon>
        <taxon>Asteraceae</taxon>
        <taxon>Asteroideae</taxon>
        <taxon>Anthemideae</taxon>
        <taxon>Anthemidinae</taxon>
        <taxon>Tanacetum</taxon>
    </lineage>
</organism>
<proteinExistence type="predicted"/>
<protein>
    <submittedName>
        <fullName evidence="1">Uncharacterized protein</fullName>
    </submittedName>
</protein>
<reference evidence="1" key="2">
    <citation type="submission" date="2022-01" db="EMBL/GenBank/DDBJ databases">
        <authorList>
            <person name="Yamashiro T."/>
            <person name="Shiraishi A."/>
            <person name="Satake H."/>
            <person name="Nakayama K."/>
        </authorList>
    </citation>
    <scope>NUCLEOTIDE SEQUENCE</scope>
</reference>
<reference evidence="1" key="1">
    <citation type="journal article" date="2022" name="Int. J. Mol. Sci.">
        <title>Draft Genome of Tanacetum Coccineum: Genomic Comparison of Closely Related Tanacetum-Family Plants.</title>
        <authorList>
            <person name="Yamashiro T."/>
            <person name="Shiraishi A."/>
            <person name="Nakayama K."/>
            <person name="Satake H."/>
        </authorList>
    </citation>
    <scope>NUCLEOTIDE SEQUENCE</scope>
</reference>
<accession>A0ABQ5CFA2</accession>
<dbReference type="PANTHER" id="PTHR45496:SF1">
    <property type="entry name" value="CHAPERONE DNAJ-DOMAIN SUPERFAMILY PROTEIN"/>
    <property type="match status" value="1"/>
</dbReference>
<dbReference type="EMBL" id="BQNB010014150">
    <property type="protein sequence ID" value="GJT24628.1"/>
    <property type="molecule type" value="Genomic_DNA"/>
</dbReference>
<dbReference type="Proteomes" id="UP001151760">
    <property type="component" value="Unassembled WGS sequence"/>
</dbReference>
<dbReference type="PANTHER" id="PTHR45496">
    <property type="entry name" value="CHAPERONE DNAJ-DOMAIN SUPERFAMILY PROTEIN"/>
    <property type="match status" value="1"/>
</dbReference>
<gene>
    <name evidence="1" type="ORF">Tco_0894565</name>
</gene>
<evidence type="ECO:0000313" key="1">
    <source>
        <dbReference type="EMBL" id="GJT24628.1"/>
    </source>
</evidence>
<comment type="caution">
    <text evidence="1">The sequence shown here is derived from an EMBL/GenBank/DDBJ whole genome shotgun (WGS) entry which is preliminary data.</text>
</comment>
<keyword evidence="2" id="KW-1185">Reference proteome</keyword>
<name>A0ABQ5CFA2_9ASTR</name>
<dbReference type="InterPro" id="IPR053052">
    <property type="entry name" value="Imprinting_Balance_Reg"/>
</dbReference>